<comment type="caution">
    <text evidence="3">The sequence shown here is derived from an EMBL/GenBank/DDBJ whole genome shotgun (WGS) entry which is preliminary data.</text>
</comment>
<keyword evidence="4" id="KW-1185">Reference proteome</keyword>
<evidence type="ECO:0000256" key="2">
    <source>
        <dbReference type="SAM" id="Phobius"/>
    </source>
</evidence>
<protein>
    <submittedName>
        <fullName evidence="3">Uncharacterized protein</fullName>
    </submittedName>
</protein>
<feature type="compositionally biased region" description="Low complexity" evidence="1">
    <location>
        <begin position="70"/>
        <end position="82"/>
    </location>
</feature>
<dbReference type="AlphaFoldDB" id="A0A7W7R0J4"/>
<keyword evidence="2" id="KW-0472">Membrane</keyword>
<reference evidence="3 4" key="1">
    <citation type="submission" date="2020-08" db="EMBL/GenBank/DDBJ databases">
        <title>Sequencing the genomes of 1000 actinobacteria strains.</title>
        <authorList>
            <person name="Klenk H.-P."/>
        </authorList>
    </citation>
    <scope>NUCLEOTIDE SEQUENCE [LARGE SCALE GENOMIC DNA]</scope>
    <source>
        <strain evidence="3 4">DSM 41654</strain>
    </source>
</reference>
<dbReference type="EMBL" id="JACHJV010000001">
    <property type="protein sequence ID" value="MBB4923227.1"/>
    <property type="molecule type" value="Genomic_DNA"/>
</dbReference>
<keyword evidence="2" id="KW-1133">Transmembrane helix</keyword>
<feature type="compositionally biased region" description="Low complexity" evidence="1">
    <location>
        <begin position="15"/>
        <end position="60"/>
    </location>
</feature>
<feature type="transmembrane region" description="Helical" evidence="2">
    <location>
        <begin position="92"/>
        <end position="113"/>
    </location>
</feature>
<proteinExistence type="predicted"/>
<evidence type="ECO:0000256" key="1">
    <source>
        <dbReference type="SAM" id="MobiDB-lite"/>
    </source>
</evidence>
<organism evidence="3 4">
    <name type="scientific">Kitasatospora kifunensis</name>
    <name type="common">Streptomyces kifunensis</name>
    <dbReference type="NCBI Taxonomy" id="58351"/>
    <lineage>
        <taxon>Bacteria</taxon>
        <taxon>Bacillati</taxon>
        <taxon>Actinomycetota</taxon>
        <taxon>Actinomycetes</taxon>
        <taxon>Kitasatosporales</taxon>
        <taxon>Streptomycetaceae</taxon>
        <taxon>Kitasatospora</taxon>
    </lineage>
</organism>
<evidence type="ECO:0000313" key="4">
    <source>
        <dbReference type="Proteomes" id="UP000540506"/>
    </source>
</evidence>
<evidence type="ECO:0000313" key="3">
    <source>
        <dbReference type="EMBL" id="MBB4923227.1"/>
    </source>
</evidence>
<sequence>MYGQNQPQYPPQGQPQPGYGQPPYGQPQPGYGQPPYGQPQPGYGQPQPGYGQPQPGYGVPPQQPYPPQPQAGWGQPQYAGGYLPPEPKKGKAGVVIGVVIGILVLGGGGFAAVKLMGSGSAAAGSYKIATPQTLPGGYTQKSAKSQPVDAAKAAGTGTDVTAVSASYASDSDPGSTITVGGHYGKLTNPDKAISDFSNQVTQSGATWTTPLAGYSGGSNKDGATLKCGVLDFKVAGAPDTGGQTVCVWSSSSTMASVSFAKLNGVQLAAIAPADAAKQAEAIHDAMVVAK</sequence>
<gene>
    <name evidence="3" type="ORF">FHR34_002220</name>
</gene>
<keyword evidence="2" id="KW-0812">Transmembrane</keyword>
<feature type="region of interest" description="Disordered" evidence="1">
    <location>
        <begin position="1"/>
        <end position="84"/>
    </location>
</feature>
<dbReference type="Proteomes" id="UP000540506">
    <property type="component" value="Unassembled WGS sequence"/>
</dbReference>
<name>A0A7W7R0J4_KITKI</name>
<accession>A0A7W7R0J4</accession>
<dbReference type="RefSeq" id="WP_184935274.1">
    <property type="nucleotide sequence ID" value="NZ_JACHJV010000001.1"/>
</dbReference>